<evidence type="ECO:0008006" key="4">
    <source>
        <dbReference type="Google" id="ProtNLM"/>
    </source>
</evidence>
<dbReference type="RefSeq" id="WP_056684702.1">
    <property type="nucleotide sequence ID" value="NZ_LJIX01000006.1"/>
</dbReference>
<keyword evidence="1" id="KW-0812">Transmembrane</keyword>
<dbReference type="STRING" id="1637975.AN957_14055"/>
<keyword evidence="1" id="KW-1133">Transmembrane helix</keyword>
<keyword evidence="3" id="KW-1185">Reference proteome</keyword>
<feature type="transmembrane region" description="Helical" evidence="1">
    <location>
        <begin position="265"/>
        <end position="282"/>
    </location>
</feature>
<dbReference type="AlphaFoldDB" id="A0A0Q3T7U1"/>
<evidence type="ECO:0000313" key="3">
    <source>
        <dbReference type="Proteomes" id="UP000050996"/>
    </source>
</evidence>
<dbReference type="Proteomes" id="UP000050996">
    <property type="component" value="Unassembled WGS sequence"/>
</dbReference>
<sequence length="339" mass="38371">MGEKTEIVKLTCAEISSLWGTYINDSMVICVITHFLETVEDPEVKIILEETLQVAINHKDTIEAIFLKEKIVVPQGFRVEKHVVPNAPKLFSDIFYLQFVLQLARFGVTSHTTALTLSAREDICQMYRDFMGHTALLYQHVVHCMQSKGVFVRIPFMTYPQEVDFVDEKNFLTGWFGRRRALLGIEVTHLVMNAINNEVGKATCVGFSQVATEPVLRDYFLRGKHVCSHLLSSIHDVLEESDVPTAMSWDQNVTNSTSPPFSDQLMLYIVGALSNIGIAAYGSGISTSMRRDIVSMYLGFMSKAGAYGEDGMNLMIERNWLEQPPQFEDREKLAKRNNK</sequence>
<name>A0A0Q3T7U1_9BACI</name>
<accession>A0A0Q3T7U1</accession>
<dbReference type="Gene3D" id="1.20.1260.10">
    <property type="match status" value="2"/>
</dbReference>
<protein>
    <recommendedName>
        <fullName evidence="4">DUF3231 family protein</fullName>
    </recommendedName>
</protein>
<proteinExistence type="predicted"/>
<reference evidence="2 3" key="1">
    <citation type="submission" date="2015-09" db="EMBL/GenBank/DDBJ databases">
        <title>Genome sequencing project for genomic taxonomy and phylogenomics of Bacillus-like bacteria.</title>
        <authorList>
            <person name="Liu B."/>
            <person name="Wang J."/>
            <person name="Zhu Y."/>
            <person name="Liu G."/>
            <person name="Chen Q."/>
            <person name="Chen Z."/>
            <person name="Lan J."/>
            <person name="Che J."/>
            <person name="Ge C."/>
            <person name="Shi H."/>
            <person name="Pan Z."/>
            <person name="Liu X."/>
        </authorList>
    </citation>
    <scope>NUCLEOTIDE SEQUENCE [LARGE SCALE GENOMIC DNA]</scope>
    <source>
        <strain evidence="2 3">FJAT-18043</strain>
    </source>
</reference>
<gene>
    <name evidence="2" type="ORF">AN957_14055</name>
</gene>
<evidence type="ECO:0000313" key="2">
    <source>
        <dbReference type="EMBL" id="KQL19573.1"/>
    </source>
</evidence>
<evidence type="ECO:0000256" key="1">
    <source>
        <dbReference type="SAM" id="Phobius"/>
    </source>
</evidence>
<dbReference type="InterPro" id="IPR021617">
    <property type="entry name" value="DUF3231"/>
</dbReference>
<dbReference type="Pfam" id="PF11553">
    <property type="entry name" value="DUF3231"/>
    <property type="match status" value="2"/>
</dbReference>
<dbReference type="InterPro" id="IPR012347">
    <property type="entry name" value="Ferritin-like"/>
</dbReference>
<dbReference type="PATRIC" id="fig|1637975.4.peg.2674"/>
<keyword evidence="1" id="KW-0472">Membrane</keyword>
<comment type="caution">
    <text evidence="2">The sequence shown here is derived from an EMBL/GenBank/DDBJ whole genome shotgun (WGS) entry which is preliminary data.</text>
</comment>
<organism evidence="2 3">
    <name type="scientific">Cytobacillus solani</name>
    <dbReference type="NCBI Taxonomy" id="1637975"/>
    <lineage>
        <taxon>Bacteria</taxon>
        <taxon>Bacillati</taxon>
        <taxon>Bacillota</taxon>
        <taxon>Bacilli</taxon>
        <taxon>Bacillales</taxon>
        <taxon>Bacillaceae</taxon>
        <taxon>Cytobacillus</taxon>
    </lineage>
</organism>
<dbReference type="EMBL" id="LJIX01000006">
    <property type="protein sequence ID" value="KQL19573.1"/>
    <property type="molecule type" value="Genomic_DNA"/>
</dbReference>